<organism evidence="1 2">
    <name type="scientific">Phlebia brevispora</name>
    <dbReference type="NCBI Taxonomy" id="194682"/>
    <lineage>
        <taxon>Eukaryota</taxon>
        <taxon>Fungi</taxon>
        <taxon>Dikarya</taxon>
        <taxon>Basidiomycota</taxon>
        <taxon>Agaricomycotina</taxon>
        <taxon>Agaricomycetes</taxon>
        <taxon>Polyporales</taxon>
        <taxon>Meruliaceae</taxon>
        <taxon>Phlebia</taxon>
    </lineage>
</organism>
<sequence>MHQRVKGKLADFTHGPFCDAGVQVDAAAGYPDDDLSMILAVTPWTAALENTTDAAVDNPSPSPDPLSGNACAATPPRARGV</sequence>
<comment type="caution">
    <text evidence="1">The sequence shown here is derived from an EMBL/GenBank/DDBJ whole genome shotgun (WGS) entry which is preliminary data.</text>
</comment>
<dbReference type="Proteomes" id="UP001148662">
    <property type="component" value="Unassembled WGS sequence"/>
</dbReference>
<dbReference type="EMBL" id="JANHOG010000676">
    <property type="protein sequence ID" value="KAJ3552311.1"/>
    <property type="molecule type" value="Genomic_DNA"/>
</dbReference>
<evidence type="ECO:0000313" key="1">
    <source>
        <dbReference type="EMBL" id="KAJ3552311.1"/>
    </source>
</evidence>
<gene>
    <name evidence="1" type="ORF">NM688_g4215</name>
</gene>
<reference evidence="1" key="1">
    <citation type="submission" date="2022-07" db="EMBL/GenBank/DDBJ databases">
        <title>Genome Sequence of Phlebia brevispora.</title>
        <authorList>
            <person name="Buettner E."/>
        </authorList>
    </citation>
    <scope>NUCLEOTIDE SEQUENCE</scope>
    <source>
        <strain evidence="1">MPL23</strain>
    </source>
</reference>
<evidence type="ECO:0000313" key="2">
    <source>
        <dbReference type="Proteomes" id="UP001148662"/>
    </source>
</evidence>
<name>A0ACC1T3Y8_9APHY</name>
<accession>A0ACC1T3Y8</accession>
<proteinExistence type="predicted"/>
<protein>
    <submittedName>
        <fullName evidence="1">Uncharacterized protein</fullName>
    </submittedName>
</protein>
<keyword evidence="2" id="KW-1185">Reference proteome</keyword>